<dbReference type="InterPro" id="IPR041577">
    <property type="entry name" value="RT_RNaseH_2"/>
</dbReference>
<evidence type="ECO:0000313" key="4">
    <source>
        <dbReference type="Proteomes" id="UP000025227"/>
    </source>
</evidence>
<proteinExistence type="predicted"/>
<dbReference type="Pfam" id="PF17919">
    <property type="entry name" value="RT_RNaseH_2"/>
    <property type="match status" value="1"/>
</dbReference>
<dbReference type="SUPFAM" id="SSF56672">
    <property type="entry name" value="DNA/RNA polymerases"/>
    <property type="match status" value="1"/>
</dbReference>
<dbReference type="Proteomes" id="UP000025227">
    <property type="component" value="Unplaced"/>
</dbReference>
<dbReference type="InterPro" id="IPR043502">
    <property type="entry name" value="DNA/RNA_pol_sf"/>
</dbReference>
<dbReference type="WBParaSite" id="HCON_00082810-00001">
    <property type="protein sequence ID" value="HCON_00082810-00001"/>
    <property type="gene ID" value="HCON_00082810"/>
</dbReference>
<dbReference type="PANTHER" id="PTHR37984">
    <property type="entry name" value="PROTEIN CBG26694"/>
    <property type="match status" value="1"/>
</dbReference>
<dbReference type="EC" id="2.7.7.49" evidence="1"/>
<dbReference type="GO" id="GO:0003964">
    <property type="term" value="F:RNA-directed DNA polymerase activity"/>
    <property type="evidence" value="ECO:0007669"/>
    <property type="project" value="UniProtKB-EC"/>
</dbReference>
<accession>A0A7I4YDM0</accession>
<dbReference type="OrthoDB" id="5864996at2759"/>
<dbReference type="InterPro" id="IPR043128">
    <property type="entry name" value="Rev_trsase/Diguanyl_cyclase"/>
</dbReference>
<keyword evidence="2" id="KW-0511">Multifunctional enzyme</keyword>
<sequence>MSRPKDAAQERSFLGLINHYGAFVPKMRQLRAPLDALLKKGASPEWNSECETVFERAKEVLTSDLPLTHYDPKLPITVAAHVSDYGIGAVISHRYPDGTEKANYHASCSLTDAEKNYGQIERKALPSFMWFENFIDTSTDATSSSSQTTNHS</sequence>
<reference evidence="5" key="1">
    <citation type="submission" date="2020-12" db="UniProtKB">
        <authorList>
            <consortium name="WormBaseParasite"/>
        </authorList>
    </citation>
    <scope>IDENTIFICATION</scope>
    <source>
        <strain evidence="5">MHco3</strain>
    </source>
</reference>
<evidence type="ECO:0000259" key="3">
    <source>
        <dbReference type="Pfam" id="PF17919"/>
    </source>
</evidence>
<dbReference type="FunFam" id="3.30.70.270:FF:000020">
    <property type="entry name" value="Transposon Tf2-6 polyprotein-like Protein"/>
    <property type="match status" value="1"/>
</dbReference>
<dbReference type="OMA" id="KANYHAS"/>
<organism evidence="4 5">
    <name type="scientific">Haemonchus contortus</name>
    <name type="common">Barber pole worm</name>
    <dbReference type="NCBI Taxonomy" id="6289"/>
    <lineage>
        <taxon>Eukaryota</taxon>
        <taxon>Metazoa</taxon>
        <taxon>Ecdysozoa</taxon>
        <taxon>Nematoda</taxon>
        <taxon>Chromadorea</taxon>
        <taxon>Rhabditida</taxon>
        <taxon>Rhabditina</taxon>
        <taxon>Rhabditomorpha</taxon>
        <taxon>Strongyloidea</taxon>
        <taxon>Trichostrongylidae</taxon>
        <taxon>Haemonchus</taxon>
    </lineage>
</organism>
<dbReference type="Gene3D" id="3.30.70.270">
    <property type="match status" value="1"/>
</dbReference>
<dbReference type="AlphaFoldDB" id="A0A7I4YDM0"/>
<name>A0A7I4YDM0_HAECO</name>
<dbReference type="InterPro" id="IPR050951">
    <property type="entry name" value="Retrovirus_Pol_polyprotein"/>
</dbReference>
<evidence type="ECO:0000313" key="5">
    <source>
        <dbReference type="WBParaSite" id="HCON_00082810-00001"/>
    </source>
</evidence>
<feature type="domain" description="Reverse transcriptase/retrotransposon-derived protein RNase H-like" evidence="3">
    <location>
        <begin position="46"/>
        <end position="134"/>
    </location>
</feature>
<dbReference type="PANTHER" id="PTHR37984:SF5">
    <property type="entry name" value="PROTEIN NYNRIN-LIKE"/>
    <property type="match status" value="1"/>
</dbReference>
<evidence type="ECO:0000256" key="2">
    <source>
        <dbReference type="ARBA" id="ARBA00023268"/>
    </source>
</evidence>
<protein>
    <recommendedName>
        <fullName evidence="1">RNA-directed DNA polymerase</fullName>
        <ecNumber evidence="1">2.7.7.49</ecNumber>
    </recommendedName>
</protein>
<keyword evidence="4" id="KW-1185">Reference proteome</keyword>
<evidence type="ECO:0000256" key="1">
    <source>
        <dbReference type="ARBA" id="ARBA00012493"/>
    </source>
</evidence>